<keyword evidence="13" id="KW-0282">Flagellum</keyword>
<gene>
    <name evidence="14" type="primary">fliG</name>
    <name evidence="14" type="ORF">COOX1_1913</name>
    <name evidence="13" type="ORF">CVV65_08910</name>
</gene>
<dbReference type="InterPro" id="IPR011002">
    <property type="entry name" value="FliG_a-hlx"/>
</dbReference>
<dbReference type="GO" id="GO:0071973">
    <property type="term" value="P:bacterial-type flagellum-dependent cell motility"/>
    <property type="evidence" value="ECO:0007669"/>
    <property type="project" value="InterPro"/>
</dbReference>
<dbReference type="Pfam" id="PF14842">
    <property type="entry name" value="FliG_N"/>
    <property type="match status" value="1"/>
</dbReference>
<dbReference type="SUPFAM" id="SSF48029">
    <property type="entry name" value="FliG"/>
    <property type="match status" value="2"/>
</dbReference>
<evidence type="ECO:0000256" key="6">
    <source>
        <dbReference type="ARBA" id="ARBA00022500"/>
    </source>
</evidence>
<dbReference type="GO" id="GO:0006935">
    <property type="term" value="P:chemotaxis"/>
    <property type="evidence" value="ECO:0007669"/>
    <property type="project" value="UniProtKB-KW"/>
</dbReference>
<protein>
    <recommendedName>
        <fullName evidence="4">Flagellar motor switch protein FliG</fullName>
    </recommendedName>
</protein>
<dbReference type="FunFam" id="1.10.220.30:FF:000001">
    <property type="entry name" value="Flagellar motor switch protein FliG"/>
    <property type="match status" value="1"/>
</dbReference>
<feature type="domain" description="Flagellar motor switch protein FliG middle" evidence="11">
    <location>
        <begin position="117"/>
        <end position="189"/>
    </location>
</feature>
<dbReference type="EMBL" id="LR792683">
    <property type="protein sequence ID" value="CAB3393446.1"/>
    <property type="molecule type" value="Genomic_DNA"/>
</dbReference>
<dbReference type="Proteomes" id="UP000502196">
    <property type="component" value="Chromosome"/>
</dbReference>
<keyword evidence="5" id="KW-1003">Cell membrane</keyword>
<keyword evidence="8" id="KW-0472">Membrane</keyword>
<feature type="domain" description="Flagellar motor switch protein FliG C-terminal" evidence="10">
    <location>
        <begin position="219"/>
        <end position="326"/>
    </location>
</feature>
<dbReference type="GO" id="GO:0005886">
    <property type="term" value="C:plasma membrane"/>
    <property type="evidence" value="ECO:0007669"/>
    <property type="project" value="UniProtKB-SubCell"/>
</dbReference>
<evidence type="ECO:0000313" key="15">
    <source>
        <dbReference type="Proteomes" id="UP000231932"/>
    </source>
</evidence>
<dbReference type="AlphaFoldDB" id="A0A2K8N876"/>
<dbReference type="OrthoDB" id="9780302at2"/>
<dbReference type="GO" id="GO:0003774">
    <property type="term" value="F:cytoskeletal motor activity"/>
    <property type="evidence" value="ECO:0007669"/>
    <property type="project" value="InterPro"/>
</dbReference>
<evidence type="ECO:0000259" key="12">
    <source>
        <dbReference type="Pfam" id="PF14842"/>
    </source>
</evidence>
<evidence type="ECO:0000313" key="14">
    <source>
        <dbReference type="EMBL" id="CAB3393446.1"/>
    </source>
</evidence>
<dbReference type="InterPro" id="IPR000090">
    <property type="entry name" value="Flg_Motor_Flig"/>
</dbReference>
<keyword evidence="15" id="KW-1185">Reference proteome</keyword>
<proteinExistence type="inferred from homology"/>
<dbReference type="PIRSF" id="PIRSF003161">
    <property type="entry name" value="FliG"/>
    <property type="match status" value="1"/>
</dbReference>
<keyword evidence="6" id="KW-0145">Chemotaxis</keyword>
<dbReference type="GO" id="GO:0009425">
    <property type="term" value="C:bacterial-type flagellum basal body"/>
    <property type="evidence" value="ECO:0007669"/>
    <property type="project" value="UniProtKB-SubCell"/>
</dbReference>
<comment type="similarity">
    <text evidence="3">Belongs to the FliG family.</text>
</comment>
<evidence type="ECO:0000256" key="8">
    <source>
        <dbReference type="ARBA" id="ARBA00023136"/>
    </source>
</evidence>
<dbReference type="Pfam" id="PF14841">
    <property type="entry name" value="FliG_M"/>
    <property type="match status" value="1"/>
</dbReference>
<evidence type="ECO:0000256" key="3">
    <source>
        <dbReference type="ARBA" id="ARBA00010299"/>
    </source>
</evidence>
<sequence length="335" mass="37823">MQRSAGLSGKEKAAVLMITLGPETAAQVMKHLRDDEIEQLTLEMANLHKVDWRYKDLVLEEFHQVYKAKEYITKGGIEYAREVLEKALGQQRAVEILNRLTASLQVRPFDFARRADPTQILNFIQNEHPQTIALVLSYLEPEQGSLILSALPPESQVEVAQRLAVLQSTSPEVLDQVERTLESKLSALSVRDFTPGGGIDALVKILNGVDRGTEKTILEALEMRDPDLAEEIKKRMFIFEDIAFLDNRAIQRIIRDVDANDLALALKVASDTVKEAIFRNMSKRMAETFREDMEYMGPVRLRDVEEAQQRIVGVVRRLEESGEIIIGRGGDDIVV</sequence>
<evidence type="ECO:0000256" key="1">
    <source>
        <dbReference type="ARBA" id="ARBA00004117"/>
    </source>
</evidence>
<reference evidence="15" key="1">
    <citation type="submission" date="2017-11" db="EMBL/GenBank/DDBJ databases">
        <title>Complete Genome Sequence of Kyrpidia sp. Strain EA-1, a thermophilic, hydrogen-oxidizing Bacterium, isolated from the Azores.</title>
        <authorList>
            <person name="Reiner J.E."/>
            <person name="Lapp C.J."/>
            <person name="Bunk B."/>
            <person name="Gescher J."/>
        </authorList>
    </citation>
    <scope>NUCLEOTIDE SEQUENCE [LARGE SCALE GENOMIC DNA]</scope>
    <source>
        <strain evidence="15">EA-1</strain>
    </source>
</reference>
<dbReference type="InterPro" id="IPR032779">
    <property type="entry name" value="FliG_M"/>
</dbReference>
<dbReference type="PRINTS" id="PR00954">
    <property type="entry name" value="FLGMOTORFLIG"/>
</dbReference>
<dbReference type="NCBIfam" id="TIGR00207">
    <property type="entry name" value="fliG"/>
    <property type="match status" value="1"/>
</dbReference>
<evidence type="ECO:0000256" key="4">
    <source>
        <dbReference type="ARBA" id="ARBA00021870"/>
    </source>
</evidence>
<keyword evidence="7" id="KW-0283">Flagellar rotation</keyword>
<evidence type="ECO:0000256" key="2">
    <source>
        <dbReference type="ARBA" id="ARBA00004413"/>
    </source>
</evidence>
<dbReference type="PANTHER" id="PTHR30534:SF0">
    <property type="entry name" value="FLAGELLAR MOTOR SWITCH PROTEIN FLIG"/>
    <property type="match status" value="1"/>
</dbReference>
<feature type="domain" description="Flagellar motor switch protein FliG N-terminal" evidence="12">
    <location>
        <begin position="7"/>
        <end position="109"/>
    </location>
</feature>
<evidence type="ECO:0000313" key="16">
    <source>
        <dbReference type="Proteomes" id="UP000502196"/>
    </source>
</evidence>
<dbReference type="Proteomes" id="UP000231932">
    <property type="component" value="Chromosome"/>
</dbReference>
<comment type="subcellular location">
    <subcellularLocation>
        <location evidence="1">Bacterial flagellum basal body</location>
    </subcellularLocation>
    <subcellularLocation>
        <location evidence="2">Cell membrane</location>
        <topology evidence="2">Peripheral membrane protein</topology>
        <orientation evidence="2">Cytoplasmic side</orientation>
    </subcellularLocation>
</comment>
<evidence type="ECO:0000259" key="10">
    <source>
        <dbReference type="Pfam" id="PF01706"/>
    </source>
</evidence>
<dbReference type="Pfam" id="PF01706">
    <property type="entry name" value="FliG_C"/>
    <property type="match status" value="1"/>
</dbReference>
<dbReference type="KEGG" id="kyr:CVV65_08910"/>
<evidence type="ECO:0000256" key="9">
    <source>
        <dbReference type="ARBA" id="ARBA00023143"/>
    </source>
</evidence>
<keyword evidence="9" id="KW-0975">Bacterial flagellum</keyword>
<dbReference type="Gene3D" id="1.10.220.30">
    <property type="match status" value="3"/>
</dbReference>
<evidence type="ECO:0000256" key="5">
    <source>
        <dbReference type="ARBA" id="ARBA00022475"/>
    </source>
</evidence>
<dbReference type="RefSeq" id="WP_100667825.1">
    <property type="nucleotide sequence ID" value="NZ_CP024955.1"/>
</dbReference>
<dbReference type="InterPro" id="IPR028263">
    <property type="entry name" value="FliG_N"/>
</dbReference>
<reference evidence="14 16" key="3">
    <citation type="submission" date="2020-04" db="EMBL/GenBank/DDBJ databases">
        <authorList>
            <person name="Hogendoorn C."/>
        </authorList>
    </citation>
    <scope>NUCLEOTIDE SEQUENCE [LARGE SCALE GENOMIC DNA]</scope>
    <source>
        <strain evidence="14">COOX1</strain>
    </source>
</reference>
<name>A0A2K8N876_9BACL</name>
<organism evidence="13 15">
    <name type="scientific">Kyrpidia spormannii</name>
    <dbReference type="NCBI Taxonomy" id="2055160"/>
    <lineage>
        <taxon>Bacteria</taxon>
        <taxon>Bacillati</taxon>
        <taxon>Bacillota</taxon>
        <taxon>Bacilli</taxon>
        <taxon>Bacillales</taxon>
        <taxon>Alicyclobacillaceae</taxon>
        <taxon>Kyrpidia</taxon>
    </lineage>
</organism>
<reference evidence="13" key="2">
    <citation type="journal article" date="2018" name="Genome Announc.">
        <title>Complete Genome Sequence of Kyrpidia sp. Strain EA-1, a Thermophilic Knallgas Bacterium, Isolated from the Azores.</title>
        <authorList>
            <person name="Reiner J.E."/>
            <person name="Lapp C.J."/>
            <person name="Bunk B."/>
            <person name="Sproer C."/>
            <person name="Overmann J."/>
            <person name="Gescher J."/>
        </authorList>
    </citation>
    <scope>NUCLEOTIDE SEQUENCE</scope>
    <source>
        <strain evidence="13">EA-1</strain>
    </source>
</reference>
<keyword evidence="13" id="KW-0969">Cilium</keyword>
<dbReference type="PANTHER" id="PTHR30534">
    <property type="entry name" value="FLAGELLAR MOTOR SWITCH PROTEIN FLIG"/>
    <property type="match status" value="1"/>
</dbReference>
<accession>A0A2K8N876</accession>
<evidence type="ECO:0000259" key="11">
    <source>
        <dbReference type="Pfam" id="PF14841"/>
    </source>
</evidence>
<dbReference type="InterPro" id="IPR023087">
    <property type="entry name" value="Flg_Motor_Flig_C"/>
</dbReference>
<dbReference type="EMBL" id="CP024955">
    <property type="protein sequence ID" value="ATY85027.1"/>
    <property type="molecule type" value="Genomic_DNA"/>
</dbReference>
<evidence type="ECO:0000313" key="13">
    <source>
        <dbReference type="EMBL" id="ATY85027.1"/>
    </source>
</evidence>
<keyword evidence="13" id="KW-0966">Cell projection</keyword>
<evidence type="ECO:0000256" key="7">
    <source>
        <dbReference type="ARBA" id="ARBA00022779"/>
    </source>
</evidence>